<proteinExistence type="predicted"/>
<dbReference type="EMBL" id="KV907495">
    <property type="protein sequence ID" value="OOF99034.1"/>
    <property type="molecule type" value="Genomic_DNA"/>
</dbReference>
<sequence length="300" mass="34365">MAAIQKISQFESDVTKLLDGAEIPNCIWGEGILQMMGASQHFNRFSWMISDEEINKAGKVLSDEGHTEQNRSRSSEECMGDDVYLYPSNDMIEVHLFATSRVCWTFPNPPIGPPNLDDKFYVLASQVQRLEDTLAVRDYPSQESHPVRMPRPERFLEALVLLRVRDLVLSESFDPWGSQLKMIAKCLFRGFSCDGLLTFFADYLVRYKARTEGEGCESRSYPDPDLYRMYVCLANMGQLPLPDRDFAEGSCPEEEEIRTRFKKMKVALDVFYYNGPAPGTVMMSHQEVAKTLEDELWEGF</sequence>
<keyword evidence="2" id="KW-1185">Reference proteome</keyword>
<dbReference type="AlphaFoldDB" id="A0A1R3RX10"/>
<name>A0A1R3RX10_ASPC5</name>
<gene>
    <name evidence="1" type="ORF">ASPCADRAFT_403310</name>
</gene>
<dbReference type="OrthoDB" id="4499271at2759"/>
<dbReference type="VEuPathDB" id="FungiDB:ASPCADRAFT_403310"/>
<organism evidence="1 2">
    <name type="scientific">Aspergillus carbonarius (strain ITEM 5010)</name>
    <dbReference type="NCBI Taxonomy" id="602072"/>
    <lineage>
        <taxon>Eukaryota</taxon>
        <taxon>Fungi</taxon>
        <taxon>Dikarya</taxon>
        <taxon>Ascomycota</taxon>
        <taxon>Pezizomycotina</taxon>
        <taxon>Eurotiomycetes</taxon>
        <taxon>Eurotiomycetidae</taxon>
        <taxon>Eurotiales</taxon>
        <taxon>Aspergillaceae</taxon>
        <taxon>Aspergillus</taxon>
        <taxon>Aspergillus subgen. Circumdati</taxon>
    </lineage>
</organism>
<evidence type="ECO:0000313" key="1">
    <source>
        <dbReference type="EMBL" id="OOF99034.1"/>
    </source>
</evidence>
<reference evidence="2" key="1">
    <citation type="journal article" date="2017" name="Genome Biol.">
        <title>Comparative genomics reveals high biological diversity and specific adaptations in the industrially and medically important fungal genus Aspergillus.</title>
        <authorList>
            <person name="de Vries R.P."/>
            <person name="Riley R."/>
            <person name="Wiebenga A."/>
            <person name="Aguilar-Osorio G."/>
            <person name="Amillis S."/>
            <person name="Uchima C.A."/>
            <person name="Anderluh G."/>
            <person name="Asadollahi M."/>
            <person name="Askin M."/>
            <person name="Barry K."/>
            <person name="Battaglia E."/>
            <person name="Bayram O."/>
            <person name="Benocci T."/>
            <person name="Braus-Stromeyer S.A."/>
            <person name="Caldana C."/>
            <person name="Canovas D."/>
            <person name="Cerqueira G.C."/>
            <person name="Chen F."/>
            <person name="Chen W."/>
            <person name="Choi C."/>
            <person name="Clum A."/>
            <person name="Dos Santos R.A."/>
            <person name="Damasio A.R."/>
            <person name="Diallinas G."/>
            <person name="Emri T."/>
            <person name="Fekete E."/>
            <person name="Flipphi M."/>
            <person name="Freyberg S."/>
            <person name="Gallo A."/>
            <person name="Gournas C."/>
            <person name="Habgood R."/>
            <person name="Hainaut M."/>
            <person name="Harispe M.L."/>
            <person name="Henrissat B."/>
            <person name="Hilden K.S."/>
            <person name="Hope R."/>
            <person name="Hossain A."/>
            <person name="Karabika E."/>
            <person name="Karaffa L."/>
            <person name="Karanyi Z."/>
            <person name="Krasevec N."/>
            <person name="Kuo A."/>
            <person name="Kusch H."/>
            <person name="LaButti K."/>
            <person name="Lagendijk E.L."/>
            <person name="Lapidus A."/>
            <person name="Levasseur A."/>
            <person name="Lindquist E."/>
            <person name="Lipzen A."/>
            <person name="Logrieco A.F."/>
            <person name="MacCabe A."/>
            <person name="Maekelae M.R."/>
            <person name="Malavazi I."/>
            <person name="Melin P."/>
            <person name="Meyer V."/>
            <person name="Mielnichuk N."/>
            <person name="Miskei M."/>
            <person name="Molnar A.P."/>
            <person name="Mule G."/>
            <person name="Ngan C.Y."/>
            <person name="Orejas M."/>
            <person name="Orosz E."/>
            <person name="Ouedraogo J.P."/>
            <person name="Overkamp K.M."/>
            <person name="Park H.-S."/>
            <person name="Perrone G."/>
            <person name="Piumi F."/>
            <person name="Punt P.J."/>
            <person name="Ram A.F."/>
            <person name="Ramon A."/>
            <person name="Rauscher S."/>
            <person name="Record E."/>
            <person name="Riano-Pachon D.M."/>
            <person name="Robert V."/>
            <person name="Roehrig J."/>
            <person name="Ruller R."/>
            <person name="Salamov A."/>
            <person name="Salih N.S."/>
            <person name="Samson R.A."/>
            <person name="Sandor E."/>
            <person name="Sanguinetti M."/>
            <person name="Schuetze T."/>
            <person name="Sepcic K."/>
            <person name="Shelest E."/>
            <person name="Sherlock G."/>
            <person name="Sophianopoulou V."/>
            <person name="Squina F.M."/>
            <person name="Sun H."/>
            <person name="Susca A."/>
            <person name="Todd R.B."/>
            <person name="Tsang A."/>
            <person name="Unkles S.E."/>
            <person name="van de Wiele N."/>
            <person name="van Rossen-Uffink D."/>
            <person name="Oliveira J.V."/>
            <person name="Vesth T.C."/>
            <person name="Visser J."/>
            <person name="Yu J.-H."/>
            <person name="Zhou M."/>
            <person name="Andersen M.R."/>
            <person name="Archer D.B."/>
            <person name="Baker S.E."/>
            <person name="Benoit I."/>
            <person name="Brakhage A.A."/>
            <person name="Braus G.H."/>
            <person name="Fischer R."/>
            <person name="Frisvad J.C."/>
            <person name="Goldman G.H."/>
            <person name="Houbraken J."/>
            <person name="Oakley B."/>
            <person name="Pocsi I."/>
            <person name="Scazzocchio C."/>
            <person name="Seiboth B."/>
            <person name="vanKuyk P.A."/>
            <person name="Wortman J."/>
            <person name="Dyer P.S."/>
            <person name="Grigoriev I.V."/>
        </authorList>
    </citation>
    <scope>NUCLEOTIDE SEQUENCE [LARGE SCALE GENOMIC DNA]</scope>
    <source>
        <strain evidence="2">ITEM 5010</strain>
    </source>
</reference>
<dbReference type="Proteomes" id="UP000188318">
    <property type="component" value="Unassembled WGS sequence"/>
</dbReference>
<accession>A0A1R3RX10</accession>
<protein>
    <submittedName>
        <fullName evidence="1">Uncharacterized protein</fullName>
    </submittedName>
</protein>
<evidence type="ECO:0000313" key="2">
    <source>
        <dbReference type="Proteomes" id="UP000188318"/>
    </source>
</evidence>